<evidence type="ECO:0000256" key="1">
    <source>
        <dbReference type="ARBA" id="ARBA00003217"/>
    </source>
</evidence>
<evidence type="ECO:0000256" key="12">
    <source>
        <dbReference type="ARBA" id="ARBA00034000"/>
    </source>
</evidence>
<keyword evidence="5 17" id="KW-0121">Carboxypeptidase</keyword>
<evidence type="ECO:0000256" key="4">
    <source>
        <dbReference type="ARBA" id="ARBA00012448"/>
    </source>
</evidence>
<organism evidence="17 18">
    <name type="scientific">Methyloligella halotolerans</name>
    <dbReference type="NCBI Taxonomy" id="1177755"/>
    <lineage>
        <taxon>Bacteria</taxon>
        <taxon>Pseudomonadati</taxon>
        <taxon>Pseudomonadota</taxon>
        <taxon>Alphaproteobacteria</taxon>
        <taxon>Hyphomicrobiales</taxon>
        <taxon>Hyphomicrobiaceae</taxon>
        <taxon>Methyloligella</taxon>
    </lineage>
</organism>
<evidence type="ECO:0000256" key="11">
    <source>
        <dbReference type="ARBA" id="ARBA00023316"/>
    </source>
</evidence>
<dbReference type="SUPFAM" id="SSF56601">
    <property type="entry name" value="beta-lactamase/transpeptidase-like"/>
    <property type="match status" value="1"/>
</dbReference>
<dbReference type="GO" id="GO:0009002">
    <property type="term" value="F:serine-type D-Ala-D-Ala carboxypeptidase activity"/>
    <property type="evidence" value="ECO:0007669"/>
    <property type="project" value="UniProtKB-EC"/>
</dbReference>
<feature type="binding site" evidence="14">
    <location>
        <position position="256"/>
    </location>
    <ligand>
        <name>substrate</name>
    </ligand>
</feature>
<protein>
    <recommendedName>
        <fullName evidence="4">serine-type D-Ala-D-Ala carboxypeptidase</fullName>
        <ecNumber evidence="4">3.4.16.4</ecNumber>
    </recommendedName>
</protein>
<evidence type="ECO:0000256" key="7">
    <source>
        <dbReference type="ARBA" id="ARBA00022729"/>
    </source>
</evidence>
<dbReference type="GO" id="GO:0008360">
    <property type="term" value="P:regulation of cell shape"/>
    <property type="evidence" value="ECO:0007669"/>
    <property type="project" value="UniProtKB-KW"/>
</dbReference>
<dbReference type="SMART" id="SM00936">
    <property type="entry name" value="PBP5_C"/>
    <property type="match status" value="1"/>
</dbReference>
<feature type="active site" evidence="13">
    <location>
        <position position="154"/>
    </location>
</feature>
<dbReference type="InterPro" id="IPR015956">
    <property type="entry name" value="Peniciliin-bd_prot_C_sf"/>
</dbReference>
<dbReference type="PANTHER" id="PTHR21581:SF6">
    <property type="entry name" value="TRAFFICKING PROTEIN PARTICLE COMPLEX SUBUNIT 12"/>
    <property type="match status" value="1"/>
</dbReference>
<evidence type="ECO:0000256" key="3">
    <source>
        <dbReference type="ARBA" id="ARBA00007164"/>
    </source>
</evidence>
<dbReference type="EC" id="3.4.16.4" evidence="4"/>
<feature type="active site" description="Acyl-ester intermediate" evidence="13">
    <location>
        <position position="89"/>
    </location>
</feature>
<keyword evidence="9" id="KW-0133">Cell shape</keyword>
<dbReference type="GO" id="GO:0009252">
    <property type="term" value="P:peptidoglycan biosynthetic process"/>
    <property type="evidence" value="ECO:0007669"/>
    <property type="project" value="UniProtKB-UniPathway"/>
</dbReference>
<dbReference type="InterPro" id="IPR018044">
    <property type="entry name" value="Peptidase_S11"/>
</dbReference>
<comment type="caution">
    <text evidence="17">The sequence shown here is derived from an EMBL/GenBank/DDBJ whole genome shotgun (WGS) entry which is preliminary data.</text>
</comment>
<name>A0A1E2S229_9HYPH</name>
<sequence>MRAAILQHSSALQFSFFMSPNLGFRKLFQWVARGCAALALGLFLAMGGLASKAVAEDFATTAKNAILVEADTGIVLFEKDADAKIDPASMSKLMTLAVVFKQLKEGRIKLDQEFEVSEHAWRTGGAPSGTSAMFAPIHSKVTVEQLIQGITVQSGNDACLILAEGIAGSEEKFVKLMNDYAKEIGLSQSHFANSTGLTADGHVMSVRDIETLAEFLRTQYPEYYHYFGQPTFEFTRFTFRNRNPLLDEGIGVDGLKTGYTKDAGYGLVASAEQKGRRINVVVAGLPSQNDREKEAKKLIQWAYKHFKRYRLFDEGEKVSRALVWGGEKHYVKLVGKGDIDVLLPISDNPKVTASIAYQGPVKAPVKKGDHLGYLRVEGVELKTKNEIPLYAGEDIAPSGFAWRGLDSLFVLAFGWAL</sequence>
<keyword evidence="7" id="KW-0732">Signal</keyword>
<comment type="similarity">
    <text evidence="3 15">Belongs to the peptidase S11 family.</text>
</comment>
<accession>A0A1E2S229</accession>
<dbReference type="GO" id="GO:0006508">
    <property type="term" value="P:proteolysis"/>
    <property type="evidence" value="ECO:0007669"/>
    <property type="project" value="UniProtKB-KW"/>
</dbReference>
<dbReference type="Proteomes" id="UP000095087">
    <property type="component" value="Unassembled WGS sequence"/>
</dbReference>
<keyword evidence="6" id="KW-0645">Protease</keyword>
<gene>
    <name evidence="17" type="ORF">A7A08_00222</name>
</gene>
<keyword evidence="11" id="KW-0961">Cell wall biogenesis/degradation</keyword>
<evidence type="ECO:0000256" key="14">
    <source>
        <dbReference type="PIRSR" id="PIRSR618044-2"/>
    </source>
</evidence>
<dbReference type="UniPathway" id="UPA00219"/>
<dbReference type="PRINTS" id="PR00725">
    <property type="entry name" value="DADACBPTASE1"/>
</dbReference>
<dbReference type="Gene3D" id="2.60.410.10">
    <property type="entry name" value="D-Ala-D-Ala carboxypeptidase, C-terminal domain"/>
    <property type="match status" value="1"/>
</dbReference>
<evidence type="ECO:0000256" key="13">
    <source>
        <dbReference type="PIRSR" id="PIRSR618044-1"/>
    </source>
</evidence>
<evidence type="ECO:0000256" key="10">
    <source>
        <dbReference type="ARBA" id="ARBA00022984"/>
    </source>
</evidence>
<dbReference type="InterPro" id="IPR012907">
    <property type="entry name" value="Peptidase_S11_C"/>
</dbReference>
<reference evidence="17 18" key="1">
    <citation type="submission" date="2016-07" db="EMBL/GenBank/DDBJ databases">
        <title>Draft genome sequence of Methyloligella halotolerans C2T (VKM B-2706T=CCUG 61687T=DSM 25045T), a halotolerant polyhydroxybutyrate accumulating methylotroph.</title>
        <authorList>
            <person name="Vasilenko O.V."/>
            <person name="Doronina N.V."/>
            <person name="Poroshina M.N."/>
            <person name="Tarlachkov S.V."/>
            <person name="Trotsenko Y.A."/>
        </authorList>
    </citation>
    <scope>NUCLEOTIDE SEQUENCE [LARGE SCALE GENOMIC DNA]</scope>
    <source>
        <strain evidence="17 18">VKM B-2706</strain>
    </source>
</reference>
<keyword evidence="10" id="KW-0573">Peptidoglycan synthesis</keyword>
<dbReference type="GO" id="GO:0071555">
    <property type="term" value="P:cell wall organization"/>
    <property type="evidence" value="ECO:0007669"/>
    <property type="project" value="UniProtKB-KW"/>
</dbReference>
<dbReference type="AlphaFoldDB" id="A0A1E2S229"/>
<dbReference type="InterPro" id="IPR001967">
    <property type="entry name" value="Peptidase_S11_N"/>
</dbReference>
<dbReference type="InterPro" id="IPR012338">
    <property type="entry name" value="Beta-lactam/transpept-like"/>
</dbReference>
<feature type="active site" description="Proton acceptor" evidence="13">
    <location>
        <position position="92"/>
    </location>
</feature>
<comment type="catalytic activity">
    <reaction evidence="12">
        <text>Preferential cleavage: (Ac)2-L-Lys-D-Ala-|-D-Ala. Also transpeptidation of peptidyl-alanyl moieties that are N-acyl substituents of D-alanine.</text>
        <dbReference type="EC" id="3.4.16.4"/>
    </reaction>
</comment>
<evidence type="ECO:0000256" key="8">
    <source>
        <dbReference type="ARBA" id="ARBA00022801"/>
    </source>
</evidence>
<proteinExistence type="inferred from homology"/>
<keyword evidence="8 17" id="KW-0378">Hydrolase</keyword>
<evidence type="ECO:0000256" key="2">
    <source>
        <dbReference type="ARBA" id="ARBA00004752"/>
    </source>
</evidence>
<dbReference type="SUPFAM" id="SSF69189">
    <property type="entry name" value="Penicillin-binding protein associated domain"/>
    <property type="match status" value="1"/>
</dbReference>
<keyword evidence="18" id="KW-1185">Reference proteome</keyword>
<dbReference type="EMBL" id="MASI01000001">
    <property type="protein sequence ID" value="ODA68399.1"/>
    <property type="molecule type" value="Genomic_DNA"/>
</dbReference>
<evidence type="ECO:0000256" key="6">
    <source>
        <dbReference type="ARBA" id="ARBA00022670"/>
    </source>
</evidence>
<evidence type="ECO:0000256" key="15">
    <source>
        <dbReference type="RuleBase" id="RU004016"/>
    </source>
</evidence>
<evidence type="ECO:0000313" key="17">
    <source>
        <dbReference type="EMBL" id="ODA68399.1"/>
    </source>
</evidence>
<comment type="function">
    <text evidence="1">Removes C-terminal D-alanyl residues from sugar-peptide cell wall precursors.</text>
</comment>
<dbReference type="Pfam" id="PF07943">
    <property type="entry name" value="PBP5_C"/>
    <property type="match status" value="1"/>
</dbReference>
<comment type="pathway">
    <text evidence="2">Cell wall biogenesis; peptidoglycan biosynthesis.</text>
</comment>
<dbReference type="PATRIC" id="fig|1177755.3.peg.219"/>
<evidence type="ECO:0000256" key="5">
    <source>
        <dbReference type="ARBA" id="ARBA00022645"/>
    </source>
</evidence>
<evidence type="ECO:0000313" key="18">
    <source>
        <dbReference type="Proteomes" id="UP000095087"/>
    </source>
</evidence>
<feature type="domain" description="Peptidase S11 D-Ala-D-Ala carboxypeptidase A C-terminal" evidence="16">
    <location>
        <begin position="306"/>
        <end position="397"/>
    </location>
</feature>
<dbReference type="Gene3D" id="3.40.710.10">
    <property type="entry name" value="DD-peptidase/beta-lactamase superfamily"/>
    <property type="match status" value="1"/>
</dbReference>
<evidence type="ECO:0000256" key="9">
    <source>
        <dbReference type="ARBA" id="ARBA00022960"/>
    </source>
</evidence>
<evidence type="ECO:0000259" key="16">
    <source>
        <dbReference type="SMART" id="SM00936"/>
    </source>
</evidence>
<dbReference type="Pfam" id="PF00768">
    <property type="entry name" value="Peptidase_S11"/>
    <property type="match status" value="1"/>
</dbReference>
<dbReference type="STRING" id="1177755.A7A08_00222"/>
<dbReference type="PANTHER" id="PTHR21581">
    <property type="entry name" value="D-ALANYL-D-ALANINE CARBOXYPEPTIDASE"/>
    <property type="match status" value="1"/>
</dbReference>
<dbReference type="InterPro" id="IPR037167">
    <property type="entry name" value="Peptidase_S11_C_sf"/>
</dbReference>